<keyword evidence="4 9" id="KW-0808">Transferase</keyword>
<evidence type="ECO:0000256" key="8">
    <source>
        <dbReference type="ARBA" id="ARBA00023315"/>
    </source>
</evidence>
<reference evidence="11 12" key="1">
    <citation type="submission" date="2023-06" db="EMBL/GenBank/DDBJ databases">
        <title>Alteromonas sp. ASW11-36 isolated from intertidal sand.</title>
        <authorList>
            <person name="Li Y."/>
        </authorList>
    </citation>
    <scope>NUCLEOTIDE SEQUENCE [LARGE SCALE GENOMIC DNA]</scope>
    <source>
        <strain evidence="11 12">ASW11-36</strain>
    </source>
</reference>
<proteinExistence type="inferred from homology"/>
<feature type="transmembrane region" description="Helical" evidence="9">
    <location>
        <begin position="80"/>
        <end position="102"/>
    </location>
</feature>
<evidence type="ECO:0000256" key="9">
    <source>
        <dbReference type="HAMAP-Rule" id="MF_01148"/>
    </source>
</evidence>
<dbReference type="HAMAP" id="MF_01148">
    <property type="entry name" value="Lnt"/>
    <property type="match status" value="1"/>
</dbReference>
<evidence type="ECO:0000256" key="2">
    <source>
        <dbReference type="ARBA" id="ARBA00010065"/>
    </source>
</evidence>
<evidence type="ECO:0000313" key="12">
    <source>
        <dbReference type="Proteomes" id="UP001234343"/>
    </source>
</evidence>
<dbReference type="EC" id="2.3.1.269" evidence="9"/>
<keyword evidence="7 9" id="KW-0472">Membrane</keyword>
<keyword evidence="3 9" id="KW-1003">Cell membrane</keyword>
<evidence type="ECO:0000256" key="3">
    <source>
        <dbReference type="ARBA" id="ARBA00022475"/>
    </source>
</evidence>
<dbReference type="Pfam" id="PF20154">
    <property type="entry name" value="LNT_N"/>
    <property type="match status" value="1"/>
</dbReference>
<feature type="transmembrane region" description="Helical" evidence="9">
    <location>
        <begin position="182"/>
        <end position="204"/>
    </location>
</feature>
<dbReference type="Proteomes" id="UP001234343">
    <property type="component" value="Unassembled WGS sequence"/>
</dbReference>
<evidence type="ECO:0000259" key="10">
    <source>
        <dbReference type="PROSITE" id="PS50263"/>
    </source>
</evidence>
<accession>A0ABT7T090</accession>
<dbReference type="RefSeq" id="WP_289365648.1">
    <property type="nucleotide sequence ID" value="NZ_JAUCBP010000007.1"/>
</dbReference>
<evidence type="ECO:0000313" key="11">
    <source>
        <dbReference type="EMBL" id="MDM7861209.1"/>
    </source>
</evidence>
<dbReference type="InterPro" id="IPR036526">
    <property type="entry name" value="C-N_Hydrolase_sf"/>
</dbReference>
<comment type="catalytic activity">
    <reaction evidence="9">
        <text>N-terminal S-1,2-diacyl-sn-glyceryl-L-cysteinyl-[lipoprotein] + a glycerophospholipid = N-acyl-S-1,2-diacyl-sn-glyceryl-L-cysteinyl-[lipoprotein] + a 2-acyl-sn-glycero-3-phospholipid + H(+)</text>
        <dbReference type="Rhea" id="RHEA:48228"/>
        <dbReference type="Rhea" id="RHEA-COMP:14681"/>
        <dbReference type="Rhea" id="RHEA-COMP:14684"/>
        <dbReference type="ChEBI" id="CHEBI:15378"/>
        <dbReference type="ChEBI" id="CHEBI:136912"/>
        <dbReference type="ChEBI" id="CHEBI:140656"/>
        <dbReference type="ChEBI" id="CHEBI:140657"/>
        <dbReference type="ChEBI" id="CHEBI:140660"/>
        <dbReference type="EC" id="2.3.1.269"/>
    </reaction>
</comment>
<dbReference type="InterPro" id="IPR003010">
    <property type="entry name" value="C-N_Hydrolase"/>
</dbReference>
<dbReference type="PROSITE" id="PS50263">
    <property type="entry name" value="CN_HYDROLASE"/>
    <property type="match status" value="1"/>
</dbReference>
<feature type="transmembrane region" description="Helical" evidence="9">
    <location>
        <begin position="481"/>
        <end position="497"/>
    </location>
</feature>
<comment type="caution">
    <text evidence="11">The sequence shown here is derived from an EMBL/GenBank/DDBJ whole genome shotgun (WGS) entry which is preliminary data.</text>
</comment>
<dbReference type="PANTHER" id="PTHR38686">
    <property type="entry name" value="APOLIPOPROTEIN N-ACYLTRANSFERASE"/>
    <property type="match status" value="1"/>
</dbReference>
<dbReference type="CDD" id="cd07571">
    <property type="entry name" value="ALP_N-acyl_transferase"/>
    <property type="match status" value="1"/>
</dbReference>
<dbReference type="SUPFAM" id="SSF56317">
    <property type="entry name" value="Carbon-nitrogen hydrolase"/>
    <property type="match status" value="1"/>
</dbReference>
<keyword evidence="6 9" id="KW-1133">Transmembrane helix</keyword>
<feature type="transmembrane region" description="Helical" evidence="9">
    <location>
        <begin position="49"/>
        <end position="68"/>
    </location>
</feature>
<comment type="subcellular location">
    <subcellularLocation>
        <location evidence="1 9">Cell membrane</location>
        <topology evidence="1 9">Multi-pass membrane protein</topology>
    </subcellularLocation>
</comment>
<keyword evidence="8 9" id="KW-0012">Acyltransferase</keyword>
<dbReference type="Gene3D" id="3.60.110.10">
    <property type="entry name" value="Carbon-nitrogen hydrolase"/>
    <property type="match status" value="1"/>
</dbReference>
<feature type="transmembrane region" description="Helical" evidence="9">
    <location>
        <begin position="26"/>
        <end position="42"/>
    </location>
</feature>
<protein>
    <recommendedName>
        <fullName evidence="9">Apolipoprotein N-acyltransferase</fullName>
        <shortName evidence="9">ALP N-acyltransferase</shortName>
        <ecNumber evidence="9">2.3.1.269</ecNumber>
    </recommendedName>
</protein>
<comment type="pathway">
    <text evidence="9">Protein modification; lipoprotein biosynthesis (N-acyl transfer).</text>
</comment>
<feature type="domain" description="CN hydrolase" evidence="10">
    <location>
        <begin position="217"/>
        <end position="474"/>
    </location>
</feature>
<evidence type="ECO:0000256" key="6">
    <source>
        <dbReference type="ARBA" id="ARBA00022989"/>
    </source>
</evidence>
<evidence type="ECO:0000256" key="7">
    <source>
        <dbReference type="ARBA" id="ARBA00023136"/>
    </source>
</evidence>
<keyword evidence="12" id="KW-1185">Reference proteome</keyword>
<comment type="function">
    <text evidence="9">Catalyzes the phospholipid dependent N-acylation of the N-terminal cysteine of apolipoprotein, the last step in lipoprotein maturation.</text>
</comment>
<keyword evidence="5 9" id="KW-0812">Transmembrane</keyword>
<dbReference type="Pfam" id="PF00795">
    <property type="entry name" value="CN_hydrolase"/>
    <property type="match status" value="1"/>
</dbReference>
<organism evidence="11 12">
    <name type="scientific">Alteromonas arenosi</name>
    <dbReference type="NCBI Taxonomy" id="3055817"/>
    <lineage>
        <taxon>Bacteria</taxon>
        <taxon>Pseudomonadati</taxon>
        <taxon>Pseudomonadota</taxon>
        <taxon>Gammaproteobacteria</taxon>
        <taxon>Alteromonadales</taxon>
        <taxon>Alteromonadaceae</taxon>
        <taxon>Alteromonas/Salinimonas group</taxon>
        <taxon>Alteromonas</taxon>
    </lineage>
</organism>
<feature type="transmembrane region" description="Helical" evidence="9">
    <location>
        <begin position="152"/>
        <end position="175"/>
    </location>
</feature>
<evidence type="ECO:0000256" key="5">
    <source>
        <dbReference type="ARBA" id="ARBA00022692"/>
    </source>
</evidence>
<dbReference type="InterPro" id="IPR045378">
    <property type="entry name" value="LNT_N"/>
</dbReference>
<name>A0ABT7T090_9ALTE</name>
<sequence length="507" mass="56703">MHKLLIYLFVIFCGASLTFSYAPFDYWWLAPIGMVGFLGVLISQSRYSVSWLTWWFAFAWFGAGISWVHVSIADFGGLPLIVSMAMMAALCGYLALYPVIAVRIALKLGDKRWFALYLPISWLLAEWLRSWMLSGFPWLSIGYSQLTSPLAGWIPVIGETGTSALLIMICTGAAMAICKRRWLTVPVIMLVPFAAGYVLNTIAWTKPTGEVISTAMIQGNIKQELRWVPEQDAPTMQAYIDETLPYLGADLIVWPEAAIPKLESLAIDYIRSIDEVAAEQGSALITGIVNYHFESEEVYNNLIAIGKRNAEDTSGHYRYMHNNRFAKHHLLPIGEFVPFESVLRELAPIFDLPMSSFNRGDFQQRNLVANGFNIAPAICFEIAFPRQVLANVYSDTDVLLTVSNDAWFGRSHGPAQHMQIAQVRAKELGLPLIRSTNNGISGFVDHRGKLVAQLPQFERTATQHDVVLVGGITPYRYMGDGAAWIIFILFAGFARLLDRPTSEQMQN</sequence>
<evidence type="ECO:0000256" key="4">
    <source>
        <dbReference type="ARBA" id="ARBA00022679"/>
    </source>
</evidence>
<feature type="transmembrane region" description="Helical" evidence="9">
    <location>
        <begin position="114"/>
        <end position="132"/>
    </location>
</feature>
<dbReference type="PANTHER" id="PTHR38686:SF1">
    <property type="entry name" value="APOLIPOPROTEIN N-ACYLTRANSFERASE"/>
    <property type="match status" value="1"/>
</dbReference>
<dbReference type="EMBL" id="JAUCBP010000007">
    <property type="protein sequence ID" value="MDM7861209.1"/>
    <property type="molecule type" value="Genomic_DNA"/>
</dbReference>
<gene>
    <name evidence="9 11" type="primary">lnt</name>
    <name evidence="11" type="ORF">QTP81_11450</name>
</gene>
<dbReference type="InterPro" id="IPR004563">
    <property type="entry name" value="Apolipo_AcylTrfase"/>
</dbReference>
<evidence type="ECO:0000256" key="1">
    <source>
        <dbReference type="ARBA" id="ARBA00004651"/>
    </source>
</evidence>
<dbReference type="NCBIfam" id="TIGR00546">
    <property type="entry name" value="lnt"/>
    <property type="match status" value="1"/>
</dbReference>
<comment type="similarity">
    <text evidence="2 9">Belongs to the CN hydrolase family. Apolipoprotein N-acyltransferase subfamily.</text>
</comment>